<reference evidence="5 6" key="2">
    <citation type="journal article" date="2019" name="Nat. Med.">
        <title>A library of human gut bacterial isolates paired with longitudinal multiomics data enables mechanistic microbiome research.</title>
        <authorList>
            <person name="Poyet M."/>
            <person name="Groussin M."/>
            <person name="Gibbons S.M."/>
            <person name="Avila-Pacheco J."/>
            <person name="Jiang X."/>
            <person name="Kearney S.M."/>
            <person name="Perrotta A.R."/>
            <person name="Berdy B."/>
            <person name="Zhao S."/>
            <person name="Lieberman T.D."/>
            <person name="Swanson P.K."/>
            <person name="Smith M."/>
            <person name="Roesemann S."/>
            <person name="Alexander J.E."/>
            <person name="Rich S.A."/>
            <person name="Livny J."/>
            <person name="Vlamakis H."/>
            <person name="Clish C."/>
            <person name="Bullock K."/>
            <person name="Deik A."/>
            <person name="Scott J."/>
            <person name="Pierce K.A."/>
            <person name="Xavier R.J."/>
            <person name="Alm E.J."/>
        </authorList>
    </citation>
    <scope>NUCLEOTIDE SEQUENCE [LARGE SCALE GENOMIC DNA]</scope>
    <source>
        <strain evidence="3 6">BIOML-A13</strain>
        <strain evidence="4 5">BIOML-A3</strain>
    </source>
</reference>
<sequence length="167" mass="18568">MKNNNWVRGAMLLAVGLVLQALRLVIPMPPMWTVFVVGTLVNMVLVLAARTVGLWPSVMIAVLLPVMAYFQGQLPLPFLIPVVAVGNLVMVYLCARFWGKGIIIAAPLFKTFILYCSSLFVLWLVAVPEKLALFILFIMGWPQMITGILGLVLAYKLHKRIFPDTAE</sequence>
<name>A0A3G9GV92_9FIRM</name>
<dbReference type="OrthoDB" id="1682230at2"/>
<dbReference type="RefSeq" id="WP_021716961.1">
    <property type="nucleotide sequence ID" value="NZ_AP019004.1"/>
</dbReference>
<keyword evidence="1" id="KW-1133">Transmembrane helix</keyword>
<feature type="transmembrane region" description="Helical" evidence="1">
    <location>
        <begin position="54"/>
        <end position="72"/>
    </location>
</feature>
<evidence type="ECO:0000313" key="4">
    <source>
        <dbReference type="EMBL" id="MTU03922.1"/>
    </source>
</evidence>
<dbReference type="GeneID" id="49407613"/>
<keyword evidence="5" id="KW-1185">Reference proteome</keyword>
<accession>A0A3G9GV92</accession>
<dbReference type="AlphaFoldDB" id="A0A3G9GV92"/>
<evidence type="ECO:0000313" key="6">
    <source>
        <dbReference type="Proteomes" id="UP000484547"/>
    </source>
</evidence>
<dbReference type="Proteomes" id="UP000443070">
    <property type="component" value="Unassembled WGS sequence"/>
</dbReference>
<dbReference type="EMBL" id="WNBM01000003">
    <property type="protein sequence ID" value="MTT75860.1"/>
    <property type="molecule type" value="Genomic_DNA"/>
</dbReference>
<accession>R6IKI0</accession>
<evidence type="ECO:0000313" key="2">
    <source>
        <dbReference type="EMBL" id="CDB45886.1"/>
    </source>
</evidence>
<dbReference type="EMBL" id="WNBW01000003">
    <property type="protein sequence ID" value="MTU03922.1"/>
    <property type="molecule type" value="Genomic_DNA"/>
</dbReference>
<keyword evidence="1" id="KW-0812">Transmembrane</keyword>
<feature type="transmembrane region" description="Helical" evidence="1">
    <location>
        <begin position="102"/>
        <end position="125"/>
    </location>
</feature>
<evidence type="ECO:0000313" key="3">
    <source>
        <dbReference type="EMBL" id="MTT75860.1"/>
    </source>
</evidence>
<feature type="transmembrane region" description="Helical" evidence="1">
    <location>
        <begin position="31"/>
        <end position="49"/>
    </location>
</feature>
<feature type="transmembrane region" description="Helical" evidence="1">
    <location>
        <begin position="131"/>
        <end position="155"/>
    </location>
</feature>
<protein>
    <recommendedName>
        <fullName evidence="7">ECF transporter S component</fullName>
    </recommendedName>
</protein>
<keyword evidence="1" id="KW-0472">Membrane</keyword>
<proteinExistence type="predicted"/>
<organism evidence="2">
    <name type="scientific">Phascolarctobacterium faecium</name>
    <dbReference type="NCBI Taxonomy" id="33025"/>
    <lineage>
        <taxon>Bacteria</taxon>
        <taxon>Bacillati</taxon>
        <taxon>Bacillota</taxon>
        <taxon>Negativicutes</taxon>
        <taxon>Acidaminococcales</taxon>
        <taxon>Acidaminococcaceae</taxon>
        <taxon>Phascolarctobacterium</taxon>
    </lineage>
</organism>
<dbReference type="Proteomes" id="UP000484547">
    <property type="component" value="Unassembled WGS sequence"/>
</dbReference>
<gene>
    <name evidence="2" type="ORF">BN533_00057</name>
    <name evidence="3" type="ORF">GMD11_06225</name>
    <name evidence="4" type="ORF">GMD18_05870</name>
</gene>
<feature type="transmembrane region" description="Helical" evidence="1">
    <location>
        <begin position="78"/>
        <end position="95"/>
    </location>
</feature>
<evidence type="ECO:0008006" key="7">
    <source>
        <dbReference type="Google" id="ProtNLM"/>
    </source>
</evidence>
<reference evidence="2" key="1">
    <citation type="submission" date="2012-11" db="EMBL/GenBank/DDBJ databases">
        <title>Dependencies among metagenomic species, viruses, plasmids and units of genetic variation.</title>
        <authorList>
            <person name="Nielsen H.B."/>
            <person name="Almeida M."/>
            <person name="Juncker A.S."/>
            <person name="Rasmussen S."/>
            <person name="Li J."/>
            <person name="Sunagawa S."/>
            <person name="Plichta D."/>
            <person name="Gautier L."/>
            <person name="Le Chatelier E."/>
            <person name="Peletier E."/>
            <person name="Bonde I."/>
            <person name="Nielsen T."/>
            <person name="Manichanh C."/>
            <person name="Arumugam M."/>
            <person name="Batto J."/>
            <person name="Santos M.B.Q.D."/>
            <person name="Blom N."/>
            <person name="Borruel N."/>
            <person name="Burgdorf K.S."/>
            <person name="Boumezbeur F."/>
            <person name="Casellas F."/>
            <person name="Dore J."/>
            <person name="Guarner F."/>
            <person name="Hansen T."/>
            <person name="Hildebrand F."/>
            <person name="Kaas R.S."/>
            <person name="Kennedy S."/>
            <person name="Kristiansen K."/>
            <person name="Kultima J.R."/>
            <person name="Leonard P."/>
            <person name="Levenez F."/>
            <person name="Lund O."/>
            <person name="Moumen B."/>
            <person name="Le Paslier D."/>
            <person name="Pons N."/>
            <person name="Pedersen O."/>
            <person name="Prifti E."/>
            <person name="Qin J."/>
            <person name="Raes J."/>
            <person name="Tap J."/>
            <person name="Tims S."/>
            <person name="Ussery D.W."/>
            <person name="Yamada T."/>
            <person name="MetaHit consortium"/>
            <person name="Renault P."/>
            <person name="Sicheritz-Ponten T."/>
            <person name="Bork P."/>
            <person name="Wang J."/>
            <person name="Brunak S."/>
            <person name="Ehrlich S.D."/>
        </authorList>
    </citation>
    <scope>NUCLEOTIDE SEQUENCE [LARGE SCALE GENOMIC DNA]</scope>
</reference>
<evidence type="ECO:0000313" key="5">
    <source>
        <dbReference type="Proteomes" id="UP000443070"/>
    </source>
</evidence>
<dbReference type="EMBL" id="CBDS010000060">
    <property type="protein sequence ID" value="CDB45886.1"/>
    <property type="molecule type" value="Genomic_DNA"/>
</dbReference>
<evidence type="ECO:0000256" key="1">
    <source>
        <dbReference type="SAM" id="Phobius"/>
    </source>
</evidence>
<comment type="caution">
    <text evidence="2">The sequence shown here is derived from an EMBL/GenBank/DDBJ whole genome shotgun (WGS) entry which is preliminary data.</text>
</comment>